<dbReference type="OrthoDB" id="5954007at2"/>
<keyword evidence="1" id="KW-1133">Transmembrane helix</keyword>
<dbReference type="HOGENOM" id="CLU_105026_0_0_4"/>
<protein>
    <submittedName>
        <fullName evidence="2">Type IV pilus assembly protein PilX</fullName>
    </submittedName>
</protein>
<dbReference type="RefSeq" id="WP_052473671.1">
    <property type="nucleotide sequence ID" value="NZ_AP012547.1"/>
</dbReference>
<name>W0SIK8_9PROT</name>
<proteinExistence type="predicted"/>
<gene>
    <name evidence="2" type="ORF">SUTH_02918</name>
</gene>
<accession>W0SIK8</accession>
<organism evidence="2 3">
    <name type="scientific">Sulfuritalea hydrogenivorans sk43H</name>
    <dbReference type="NCBI Taxonomy" id="1223802"/>
    <lineage>
        <taxon>Bacteria</taxon>
        <taxon>Pseudomonadati</taxon>
        <taxon>Pseudomonadota</taxon>
        <taxon>Betaproteobacteria</taxon>
        <taxon>Nitrosomonadales</taxon>
        <taxon>Sterolibacteriaceae</taxon>
        <taxon>Sulfuritalea</taxon>
    </lineage>
</organism>
<evidence type="ECO:0000313" key="3">
    <source>
        <dbReference type="Proteomes" id="UP000031637"/>
    </source>
</evidence>
<keyword evidence="3" id="KW-1185">Reference proteome</keyword>
<dbReference type="EMBL" id="AP012547">
    <property type="protein sequence ID" value="BAO30697.1"/>
    <property type="molecule type" value="Genomic_DNA"/>
</dbReference>
<evidence type="ECO:0000313" key="2">
    <source>
        <dbReference type="EMBL" id="BAO30697.1"/>
    </source>
</evidence>
<feature type="transmembrane region" description="Helical" evidence="1">
    <location>
        <begin position="21"/>
        <end position="41"/>
    </location>
</feature>
<reference evidence="2 3" key="1">
    <citation type="journal article" date="2014" name="Syst. Appl. Microbiol.">
        <title>Complete genomes of freshwater sulfur oxidizers Sulfuricella denitrificans skB26 and Sulfuritalea hydrogenivorans sk43H: genetic insights into the sulfur oxidation pathway of betaproteobacteria.</title>
        <authorList>
            <person name="Watanabe T."/>
            <person name="Kojima H."/>
            <person name="Fukui M."/>
        </authorList>
    </citation>
    <scope>NUCLEOTIDE SEQUENCE [LARGE SCALE GENOMIC DNA]</scope>
    <source>
        <strain evidence="2">DSM22779</strain>
    </source>
</reference>
<keyword evidence="1" id="KW-0812">Transmembrane</keyword>
<dbReference type="Proteomes" id="UP000031637">
    <property type="component" value="Chromosome"/>
</dbReference>
<keyword evidence="1" id="KW-0472">Membrane</keyword>
<dbReference type="AlphaFoldDB" id="W0SIK8"/>
<evidence type="ECO:0000256" key="1">
    <source>
        <dbReference type="SAM" id="Phobius"/>
    </source>
</evidence>
<dbReference type="STRING" id="1223802.SUTH_02918"/>
<dbReference type="KEGG" id="shd:SUTH_02918"/>
<sequence>MLIKPLPNRMRQIPPSRQRGVVLMIALIMLVAMTLGGIALVRSVNMTNIIAGNLTFQQGATNSGDTGIEVAVNWLETNSGAQLYTSVAAQGYSAIRQDPGAGVNWDTFWRTVLVNQAVTVNPAAPGTFMVYTASAPNSAGNTVSYAIQRLCAQPLPPSSAGAGCSQPPATISTGSSSKGAGVVALTYGSQVYYRITSRIAGPRNTVSYVQAIVAL</sequence>